<proteinExistence type="predicted"/>
<reference evidence="3" key="1">
    <citation type="journal article" date="2019" name="Int. J. Syst. Evol. Microbiol.">
        <title>The Global Catalogue of Microorganisms (GCM) 10K type strain sequencing project: providing services to taxonomists for standard genome sequencing and annotation.</title>
        <authorList>
            <consortium name="The Broad Institute Genomics Platform"/>
            <consortium name="The Broad Institute Genome Sequencing Center for Infectious Disease"/>
            <person name="Wu L."/>
            <person name="Ma J."/>
        </authorList>
    </citation>
    <scope>NUCLEOTIDE SEQUENCE [LARGE SCALE GENOMIC DNA]</scope>
    <source>
        <strain evidence="3">JCM 31890</strain>
    </source>
</reference>
<evidence type="ECO:0000313" key="2">
    <source>
        <dbReference type="EMBL" id="GAA4417361.1"/>
    </source>
</evidence>
<name>A0ABP8KX45_9BURK</name>
<accession>A0ABP8KX45</accession>
<keyword evidence="1" id="KW-0472">Membrane</keyword>
<feature type="transmembrane region" description="Helical" evidence="1">
    <location>
        <begin position="32"/>
        <end position="51"/>
    </location>
</feature>
<gene>
    <name evidence="2" type="ORF">GCM10023090_00820</name>
</gene>
<keyword evidence="1" id="KW-0812">Transmembrane</keyword>
<keyword evidence="3" id="KW-1185">Reference proteome</keyword>
<organism evidence="2 3">
    <name type="scientific">Acidovorax lacteus</name>
    <dbReference type="NCBI Taxonomy" id="1924988"/>
    <lineage>
        <taxon>Bacteria</taxon>
        <taxon>Pseudomonadati</taxon>
        <taxon>Pseudomonadota</taxon>
        <taxon>Betaproteobacteria</taxon>
        <taxon>Burkholderiales</taxon>
        <taxon>Comamonadaceae</taxon>
        <taxon>Acidovorax</taxon>
    </lineage>
</organism>
<dbReference type="Proteomes" id="UP001501788">
    <property type="component" value="Unassembled WGS sequence"/>
</dbReference>
<dbReference type="EMBL" id="BAABEX010000001">
    <property type="protein sequence ID" value="GAA4417361.1"/>
    <property type="molecule type" value="Genomic_DNA"/>
</dbReference>
<comment type="caution">
    <text evidence="2">The sequence shown here is derived from an EMBL/GenBank/DDBJ whole genome shotgun (WGS) entry which is preliminary data.</text>
</comment>
<sequence>MDLLDAVMLCLLVTLAVTTAVAWRSGNERRDVNLLAVLTALWGAGTAAALGW</sequence>
<evidence type="ECO:0000256" key="1">
    <source>
        <dbReference type="SAM" id="Phobius"/>
    </source>
</evidence>
<keyword evidence="1" id="KW-1133">Transmembrane helix</keyword>
<protein>
    <submittedName>
        <fullName evidence="2">Uncharacterized protein</fullName>
    </submittedName>
</protein>
<dbReference type="RefSeq" id="WP_345060091.1">
    <property type="nucleotide sequence ID" value="NZ_BAABEX010000001.1"/>
</dbReference>
<evidence type="ECO:0000313" key="3">
    <source>
        <dbReference type="Proteomes" id="UP001501788"/>
    </source>
</evidence>